<comment type="catalytic activity">
    <reaction evidence="15">
        <text>L-leucine + 2-oxoglutarate = 4-methyl-2-oxopentanoate + L-glutamate</text>
        <dbReference type="Rhea" id="RHEA:18321"/>
        <dbReference type="ChEBI" id="CHEBI:16810"/>
        <dbReference type="ChEBI" id="CHEBI:17865"/>
        <dbReference type="ChEBI" id="CHEBI:29985"/>
        <dbReference type="ChEBI" id="CHEBI:57427"/>
        <dbReference type="EC" id="2.6.1.42"/>
    </reaction>
</comment>
<dbReference type="InterPro" id="IPR043132">
    <property type="entry name" value="BCAT-like_C"/>
</dbReference>
<protein>
    <recommendedName>
        <fullName evidence="7">branched-chain-amino-acid transaminase</fullName>
        <ecNumber evidence="7">2.6.1.42</ecNumber>
    </recommendedName>
</protein>
<evidence type="ECO:0000256" key="6">
    <source>
        <dbReference type="ARBA" id="ARBA00009320"/>
    </source>
</evidence>
<evidence type="ECO:0000256" key="14">
    <source>
        <dbReference type="ARBA" id="ARBA00048798"/>
    </source>
</evidence>
<dbReference type="InterPro" id="IPR001544">
    <property type="entry name" value="Aminotrans_IV"/>
</dbReference>
<dbReference type="GO" id="GO:0009098">
    <property type="term" value="P:L-leucine biosynthetic process"/>
    <property type="evidence" value="ECO:0007669"/>
    <property type="project" value="UniProtKB-UniPathway"/>
</dbReference>
<feature type="modified residue" description="N6-(pyridoxal phosphate)lysine" evidence="16">
    <location>
        <position position="196"/>
    </location>
</feature>
<dbReference type="InterPro" id="IPR033939">
    <property type="entry name" value="BCAT_family"/>
</dbReference>
<dbReference type="InterPro" id="IPR036038">
    <property type="entry name" value="Aminotransferase-like"/>
</dbReference>
<sequence>MFNKQYVMKINKIDNSRLNKIDPNDSPFGANISDHMLICDYENGKWGEPVIMPYGSMNYSPALMALHYGQAIFEGMKAYKDKNNEVFLFRPEKNFERFNESAKRLAMPQVPKEIFIDGLYALIDLDRDWIPTKPGISLYIRPVMFASEEMFSARISNKYTFAIMTSPAGNYYDKPLKIKIEDYYTRAVDGGVGFTKCAGNYGASFYPTFLANKEGFDQVIWTDSKNHAYFEESGTMNVMVRIGNTIFTPPTSTTILSGITRDSLINLAKYHNLDVKEERISVDNIVNAYQEGNLKEIFGCGTAVVISRYSHLGYKDTLMELPQLPDEESYAVFLKKQLVGIQTNEIDDPFGWRYKI</sequence>
<comment type="pathway">
    <text evidence="4">Amino-acid biosynthesis; L-valine biosynthesis; L-valine from pyruvate: step 4/4.</text>
</comment>
<dbReference type="Proteomes" id="UP000182761">
    <property type="component" value="Unassembled WGS sequence"/>
</dbReference>
<evidence type="ECO:0000256" key="12">
    <source>
        <dbReference type="ARBA" id="ARBA00023304"/>
    </source>
</evidence>
<evidence type="ECO:0000256" key="3">
    <source>
        <dbReference type="ARBA" id="ARBA00004824"/>
    </source>
</evidence>
<dbReference type="InterPro" id="IPR005786">
    <property type="entry name" value="B_amino_transII"/>
</dbReference>
<comment type="pathway">
    <text evidence="5">Amino-acid biosynthesis; L-leucine biosynthesis; L-leucine from 3-methyl-2-oxobutanoate: step 4/4.</text>
</comment>
<dbReference type="PANTHER" id="PTHR11825:SF44">
    <property type="entry name" value="BRANCHED-CHAIN-AMINO-ACID AMINOTRANSFERASE"/>
    <property type="match status" value="1"/>
</dbReference>
<dbReference type="GO" id="GO:0004084">
    <property type="term" value="F:branched-chain-amino-acid transaminase activity"/>
    <property type="evidence" value="ECO:0007669"/>
    <property type="project" value="UniProtKB-EC"/>
</dbReference>
<dbReference type="UniPathway" id="UPA00049">
    <property type="reaction ID" value="UER00062"/>
</dbReference>
<proteinExistence type="inferred from homology"/>
<keyword evidence="11" id="KW-0663">Pyridoxal phosphate</keyword>
<dbReference type="PANTHER" id="PTHR11825">
    <property type="entry name" value="SUBGROUP IIII AMINOTRANSFERASE"/>
    <property type="match status" value="1"/>
</dbReference>
<dbReference type="GO" id="GO:0009099">
    <property type="term" value="P:L-valine biosynthetic process"/>
    <property type="evidence" value="ECO:0007669"/>
    <property type="project" value="UniProtKB-UniPathway"/>
</dbReference>
<dbReference type="UniPathway" id="UPA00048">
    <property type="reaction ID" value="UER00073"/>
</dbReference>
<dbReference type="CDD" id="cd01557">
    <property type="entry name" value="BCAT_beta_family"/>
    <property type="match status" value="1"/>
</dbReference>
<reference evidence="17 18" key="1">
    <citation type="submission" date="2016-01" db="EMBL/GenBank/DDBJ databases">
        <authorList>
            <person name="McClelland M."/>
            <person name="Jain A."/>
            <person name="Saraogi P."/>
            <person name="Mendelson R."/>
            <person name="Westerman R."/>
            <person name="SanMiguel P."/>
            <person name="Csonka L."/>
        </authorList>
    </citation>
    <scope>NUCLEOTIDE SEQUENCE [LARGE SCALE GENOMIC DNA]</scope>
    <source>
        <strain evidence="17 18">R-53146</strain>
    </source>
</reference>
<comment type="similarity">
    <text evidence="6">Belongs to the class-IV pyridoxal-phosphate-dependent aminotransferase family.</text>
</comment>
<keyword evidence="9" id="KW-0028">Amino-acid biosynthesis</keyword>
<evidence type="ECO:0000256" key="13">
    <source>
        <dbReference type="ARBA" id="ARBA00048212"/>
    </source>
</evidence>
<comment type="catalytic activity">
    <reaction evidence="14">
        <text>L-isoleucine + 2-oxoglutarate = (S)-3-methyl-2-oxopentanoate + L-glutamate</text>
        <dbReference type="Rhea" id="RHEA:24801"/>
        <dbReference type="ChEBI" id="CHEBI:16810"/>
        <dbReference type="ChEBI" id="CHEBI:29985"/>
        <dbReference type="ChEBI" id="CHEBI:35146"/>
        <dbReference type="ChEBI" id="CHEBI:58045"/>
        <dbReference type="EC" id="2.6.1.42"/>
    </reaction>
</comment>
<dbReference type="SUPFAM" id="SSF56752">
    <property type="entry name" value="D-aminoacid aminotransferase-like PLP-dependent enzymes"/>
    <property type="match status" value="1"/>
</dbReference>
<keyword evidence="12" id="KW-0100">Branched-chain amino acid biosynthesis</keyword>
<dbReference type="GO" id="GO:0009097">
    <property type="term" value="P:isoleucine biosynthetic process"/>
    <property type="evidence" value="ECO:0007669"/>
    <property type="project" value="UniProtKB-UniPathway"/>
</dbReference>
<evidence type="ECO:0000256" key="5">
    <source>
        <dbReference type="ARBA" id="ARBA00005072"/>
    </source>
</evidence>
<evidence type="ECO:0000256" key="10">
    <source>
        <dbReference type="ARBA" id="ARBA00022679"/>
    </source>
</evidence>
<dbReference type="InterPro" id="IPR043131">
    <property type="entry name" value="BCAT-like_N"/>
</dbReference>
<evidence type="ECO:0000256" key="7">
    <source>
        <dbReference type="ARBA" id="ARBA00013053"/>
    </source>
</evidence>
<dbReference type="NCBIfam" id="NF009897">
    <property type="entry name" value="PRK13357.1"/>
    <property type="match status" value="1"/>
</dbReference>
<dbReference type="Pfam" id="PF01063">
    <property type="entry name" value="Aminotran_4"/>
    <property type="match status" value="1"/>
</dbReference>
<comment type="cofactor">
    <cofactor evidence="1">
        <name>pyridoxal 5'-phosphate</name>
        <dbReference type="ChEBI" id="CHEBI:597326"/>
    </cofactor>
</comment>
<name>A0A0X3ANL4_9FLAO</name>
<dbReference type="Gene3D" id="3.20.10.10">
    <property type="entry name" value="D-amino Acid Aminotransferase, subunit A, domain 2"/>
    <property type="match status" value="1"/>
</dbReference>
<accession>A0A0X3ANL4</accession>
<keyword evidence="18" id="KW-1185">Reference proteome</keyword>
<dbReference type="AlphaFoldDB" id="A0A0X3ANL4"/>
<comment type="function">
    <text evidence="2">Acts on leucine, isoleucine and valine.</text>
</comment>
<evidence type="ECO:0000256" key="9">
    <source>
        <dbReference type="ARBA" id="ARBA00022605"/>
    </source>
</evidence>
<evidence type="ECO:0000256" key="2">
    <source>
        <dbReference type="ARBA" id="ARBA00003109"/>
    </source>
</evidence>
<comment type="pathway">
    <text evidence="3">Amino-acid biosynthesis; L-isoleucine biosynthesis; L-isoleucine from 2-oxobutanoate: step 4/4.</text>
</comment>
<dbReference type="UniPathway" id="UPA00047">
    <property type="reaction ID" value="UER00058"/>
</dbReference>
<dbReference type="STRING" id="1586267.GCA_001418685_00791"/>
<organism evidence="17 18">
    <name type="scientific">Apibacter mensalis</name>
    <dbReference type="NCBI Taxonomy" id="1586267"/>
    <lineage>
        <taxon>Bacteria</taxon>
        <taxon>Pseudomonadati</taxon>
        <taxon>Bacteroidota</taxon>
        <taxon>Flavobacteriia</taxon>
        <taxon>Flavobacteriales</taxon>
        <taxon>Weeksellaceae</taxon>
        <taxon>Apibacter</taxon>
    </lineage>
</organism>
<dbReference type="NCBIfam" id="TIGR01123">
    <property type="entry name" value="ilvE_II"/>
    <property type="match status" value="1"/>
</dbReference>
<evidence type="ECO:0000256" key="11">
    <source>
        <dbReference type="ARBA" id="ARBA00022898"/>
    </source>
</evidence>
<dbReference type="EC" id="2.6.1.42" evidence="7"/>
<evidence type="ECO:0000256" key="16">
    <source>
        <dbReference type="PIRSR" id="PIRSR006468-1"/>
    </source>
</evidence>
<dbReference type="EMBL" id="FCOR01000004">
    <property type="protein sequence ID" value="CVK15954.1"/>
    <property type="molecule type" value="Genomic_DNA"/>
</dbReference>
<evidence type="ECO:0000256" key="4">
    <source>
        <dbReference type="ARBA" id="ARBA00004931"/>
    </source>
</evidence>
<evidence type="ECO:0000256" key="15">
    <source>
        <dbReference type="ARBA" id="ARBA00049229"/>
    </source>
</evidence>
<dbReference type="Gene3D" id="3.30.470.10">
    <property type="match status" value="1"/>
</dbReference>
<dbReference type="PIRSF" id="PIRSF006468">
    <property type="entry name" value="BCAT1"/>
    <property type="match status" value="1"/>
</dbReference>
<evidence type="ECO:0000313" key="17">
    <source>
        <dbReference type="EMBL" id="CVK15954.1"/>
    </source>
</evidence>
<gene>
    <name evidence="17" type="ORF">Ga0061079_10472</name>
</gene>
<evidence type="ECO:0000313" key="18">
    <source>
        <dbReference type="Proteomes" id="UP000182761"/>
    </source>
</evidence>
<keyword evidence="10 17" id="KW-0808">Transferase</keyword>
<evidence type="ECO:0000256" key="8">
    <source>
        <dbReference type="ARBA" id="ARBA00022576"/>
    </source>
</evidence>
<keyword evidence="8 17" id="KW-0032">Aminotransferase</keyword>
<comment type="catalytic activity">
    <reaction evidence="13">
        <text>L-valine + 2-oxoglutarate = 3-methyl-2-oxobutanoate + L-glutamate</text>
        <dbReference type="Rhea" id="RHEA:24813"/>
        <dbReference type="ChEBI" id="CHEBI:11851"/>
        <dbReference type="ChEBI" id="CHEBI:16810"/>
        <dbReference type="ChEBI" id="CHEBI:29985"/>
        <dbReference type="ChEBI" id="CHEBI:57762"/>
        <dbReference type="EC" id="2.6.1.42"/>
    </reaction>
</comment>
<evidence type="ECO:0000256" key="1">
    <source>
        <dbReference type="ARBA" id="ARBA00001933"/>
    </source>
</evidence>